<proteinExistence type="predicted"/>
<protein>
    <submittedName>
        <fullName evidence="2">HNH endonuclease</fullName>
    </submittedName>
</protein>
<dbReference type="Proteomes" id="UP000886748">
    <property type="component" value="Unassembled WGS sequence"/>
</dbReference>
<comment type="caution">
    <text evidence="2">The sequence shown here is derived from an EMBL/GenBank/DDBJ whole genome shotgun (WGS) entry which is preliminary data.</text>
</comment>
<reference evidence="2" key="1">
    <citation type="submission" date="2020-10" db="EMBL/GenBank/DDBJ databases">
        <authorList>
            <person name="Gilroy R."/>
        </authorList>
    </citation>
    <scope>NUCLEOTIDE SEQUENCE</scope>
    <source>
        <strain evidence="2">CHK154-7741</strain>
    </source>
</reference>
<feature type="domain" description="HNH nuclease" evidence="1">
    <location>
        <begin position="78"/>
        <end position="131"/>
    </location>
</feature>
<dbReference type="AlphaFoldDB" id="A0A9D1SR42"/>
<sequence>MDNTGNRDFSRVLLLDYKNEPLRICSWKRALRLLLKGKAQCAKSIRNIEDYLSIDNTQIPKVIRLNYDVAVPYKELPFCRENVFVRDEYTCQYCGKKFRASDLTLDHVYPKSRFGPDIWENIVTCCKECNQFKADKTPKEAGMKLLRRPFRPKEYFEFEMKKYSYREQQYWRQWSFKTA</sequence>
<dbReference type="InterPro" id="IPR003615">
    <property type="entry name" value="HNH_nuc"/>
</dbReference>
<dbReference type="CDD" id="cd00085">
    <property type="entry name" value="HNHc"/>
    <property type="match status" value="1"/>
</dbReference>
<evidence type="ECO:0000313" key="2">
    <source>
        <dbReference type="EMBL" id="HIU92094.1"/>
    </source>
</evidence>
<dbReference type="SMART" id="SM00507">
    <property type="entry name" value="HNHc"/>
    <property type="match status" value="1"/>
</dbReference>
<organism evidence="2 3">
    <name type="scientific">Candidatus Limenecus avicola</name>
    <dbReference type="NCBI Taxonomy" id="2840847"/>
    <lineage>
        <taxon>Bacteria</taxon>
        <taxon>Bacillati</taxon>
        <taxon>Bacillota</taxon>
        <taxon>Clostridia</taxon>
        <taxon>Eubacteriales</taxon>
        <taxon>Clostridiaceae</taxon>
        <taxon>Clostridiaceae incertae sedis</taxon>
        <taxon>Candidatus Limenecus</taxon>
    </lineage>
</organism>
<dbReference type="Pfam" id="PF14279">
    <property type="entry name" value="HNH_5"/>
    <property type="match status" value="1"/>
</dbReference>
<dbReference type="EMBL" id="DVOD01000021">
    <property type="protein sequence ID" value="HIU92094.1"/>
    <property type="molecule type" value="Genomic_DNA"/>
</dbReference>
<dbReference type="PANTHER" id="PTHR33877:SF2">
    <property type="entry name" value="OS07G0170200 PROTEIN"/>
    <property type="match status" value="1"/>
</dbReference>
<dbReference type="Gene3D" id="1.10.30.50">
    <property type="match status" value="1"/>
</dbReference>
<name>A0A9D1SR42_9CLOT</name>
<evidence type="ECO:0000259" key="1">
    <source>
        <dbReference type="SMART" id="SM00507"/>
    </source>
</evidence>
<reference evidence="2" key="2">
    <citation type="journal article" date="2021" name="PeerJ">
        <title>Extensive microbial diversity within the chicken gut microbiome revealed by metagenomics and culture.</title>
        <authorList>
            <person name="Gilroy R."/>
            <person name="Ravi A."/>
            <person name="Getino M."/>
            <person name="Pursley I."/>
            <person name="Horton D.L."/>
            <person name="Alikhan N.F."/>
            <person name="Baker D."/>
            <person name="Gharbi K."/>
            <person name="Hall N."/>
            <person name="Watson M."/>
            <person name="Adriaenssens E.M."/>
            <person name="Foster-Nyarko E."/>
            <person name="Jarju S."/>
            <person name="Secka A."/>
            <person name="Antonio M."/>
            <person name="Oren A."/>
            <person name="Chaudhuri R.R."/>
            <person name="La Ragione R."/>
            <person name="Hildebrand F."/>
            <person name="Pallen M.J."/>
        </authorList>
    </citation>
    <scope>NUCLEOTIDE SEQUENCE</scope>
    <source>
        <strain evidence="2">CHK154-7741</strain>
    </source>
</reference>
<keyword evidence="2" id="KW-0255">Endonuclease</keyword>
<evidence type="ECO:0000313" key="3">
    <source>
        <dbReference type="Proteomes" id="UP000886748"/>
    </source>
</evidence>
<dbReference type="InterPro" id="IPR052892">
    <property type="entry name" value="NA-targeting_endonuclease"/>
</dbReference>
<dbReference type="PANTHER" id="PTHR33877">
    <property type="entry name" value="SLL1193 PROTEIN"/>
    <property type="match status" value="1"/>
</dbReference>
<keyword evidence="2" id="KW-0378">Hydrolase</keyword>
<accession>A0A9D1SR42</accession>
<dbReference type="GO" id="GO:0004519">
    <property type="term" value="F:endonuclease activity"/>
    <property type="evidence" value="ECO:0007669"/>
    <property type="project" value="UniProtKB-KW"/>
</dbReference>
<dbReference type="InterPro" id="IPR029471">
    <property type="entry name" value="HNH_5"/>
</dbReference>
<gene>
    <name evidence="2" type="ORF">IAD26_03045</name>
</gene>
<keyword evidence="2" id="KW-0540">Nuclease</keyword>